<dbReference type="EMBL" id="JBHUOP010000002">
    <property type="protein sequence ID" value="MFD2840047.1"/>
    <property type="molecule type" value="Genomic_DNA"/>
</dbReference>
<sequence length="155" mass="16250">MHTASKTTRKLFYAALSLLTTATLVGCSPGSLGLLGSSCTVGTPDPVESVRGFLSAAQNDSQEAAQQLLIPHFEIPAEAWAELAAKLDGVSLDELKFISDELSEEAVSFKVILADGSMLGTFSTYTLEDAPKCAAVAWGTYCEDPEASPTPTTST</sequence>
<feature type="signal peptide" evidence="1">
    <location>
        <begin position="1"/>
        <end position="26"/>
    </location>
</feature>
<comment type="caution">
    <text evidence="2">The sequence shown here is derived from an EMBL/GenBank/DDBJ whole genome shotgun (WGS) entry which is preliminary data.</text>
</comment>
<evidence type="ECO:0000256" key="1">
    <source>
        <dbReference type="SAM" id="SignalP"/>
    </source>
</evidence>
<evidence type="ECO:0008006" key="4">
    <source>
        <dbReference type="Google" id="ProtNLM"/>
    </source>
</evidence>
<dbReference type="Proteomes" id="UP001597391">
    <property type="component" value="Unassembled WGS sequence"/>
</dbReference>
<keyword evidence="3" id="KW-1185">Reference proteome</keyword>
<protein>
    <recommendedName>
        <fullName evidence="4">Lipoprotein</fullName>
    </recommendedName>
</protein>
<reference evidence="3" key="1">
    <citation type="journal article" date="2019" name="Int. J. Syst. Evol. Microbiol.">
        <title>The Global Catalogue of Microorganisms (GCM) 10K type strain sequencing project: providing services to taxonomists for standard genome sequencing and annotation.</title>
        <authorList>
            <consortium name="The Broad Institute Genomics Platform"/>
            <consortium name="The Broad Institute Genome Sequencing Center for Infectious Disease"/>
            <person name="Wu L."/>
            <person name="Ma J."/>
        </authorList>
    </citation>
    <scope>NUCLEOTIDE SEQUENCE [LARGE SCALE GENOMIC DNA]</scope>
    <source>
        <strain evidence="3">KCTC 33576</strain>
    </source>
</reference>
<accession>A0ABW5XDY7</accession>
<evidence type="ECO:0000313" key="2">
    <source>
        <dbReference type="EMBL" id="MFD2840047.1"/>
    </source>
</evidence>
<dbReference type="PROSITE" id="PS51257">
    <property type="entry name" value="PROKAR_LIPOPROTEIN"/>
    <property type="match status" value="1"/>
</dbReference>
<feature type="chain" id="PRO_5045616045" description="Lipoprotein" evidence="1">
    <location>
        <begin position="27"/>
        <end position="155"/>
    </location>
</feature>
<keyword evidence="1" id="KW-0732">Signal</keyword>
<gene>
    <name evidence="2" type="ORF">ACFSYH_05620</name>
</gene>
<dbReference type="RefSeq" id="WP_377465697.1">
    <property type="nucleotide sequence ID" value="NZ_JBHUOP010000002.1"/>
</dbReference>
<evidence type="ECO:0000313" key="3">
    <source>
        <dbReference type="Proteomes" id="UP001597391"/>
    </source>
</evidence>
<proteinExistence type="predicted"/>
<organism evidence="2 3">
    <name type="scientific">Populibacterium corticicola</name>
    <dbReference type="NCBI Taxonomy" id="1812826"/>
    <lineage>
        <taxon>Bacteria</taxon>
        <taxon>Bacillati</taxon>
        <taxon>Actinomycetota</taxon>
        <taxon>Actinomycetes</taxon>
        <taxon>Micrococcales</taxon>
        <taxon>Jonesiaceae</taxon>
        <taxon>Populibacterium</taxon>
    </lineage>
</organism>
<name>A0ABW5XDY7_9MICO</name>